<dbReference type="EC" id="4.2.1.77" evidence="3"/>
<dbReference type="Gene3D" id="3.10.310.10">
    <property type="entry name" value="Diaminopimelate Epimerase, Chain A, domain 1"/>
    <property type="match status" value="1"/>
</dbReference>
<comment type="similarity">
    <text evidence="2">Belongs to the proline racemase family.</text>
</comment>
<reference evidence="5" key="1">
    <citation type="journal article" date="2017" name="Nat. Microbiol.">
        <title>Global analysis of biosynthetic gene clusters reveals vast potential of secondary metabolite production in Penicillium species.</title>
        <authorList>
            <person name="Nielsen J.C."/>
            <person name="Grijseels S."/>
            <person name="Prigent S."/>
            <person name="Ji B."/>
            <person name="Dainat J."/>
            <person name="Nielsen K.F."/>
            <person name="Frisvad J.C."/>
            <person name="Workman M."/>
            <person name="Nielsen J."/>
        </authorList>
    </citation>
    <scope>NUCLEOTIDE SEQUENCE [LARGE SCALE GENOMIC DNA]</scope>
    <source>
        <strain evidence="5">IBT 14082</strain>
    </source>
</reference>
<dbReference type="Proteomes" id="UP000191342">
    <property type="component" value="Unassembled WGS sequence"/>
</dbReference>
<dbReference type="AlphaFoldDB" id="A0A1V6T1U6"/>
<evidence type="ECO:0000313" key="5">
    <source>
        <dbReference type="Proteomes" id="UP000191342"/>
    </source>
</evidence>
<dbReference type="InterPro" id="IPR008794">
    <property type="entry name" value="Pro_racemase_fam"/>
</dbReference>
<dbReference type="OrthoDB" id="6409228at2759"/>
<dbReference type="GO" id="GO:0050346">
    <property type="term" value="F:trans-L-3-hydroxyproline dehydratase activity"/>
    <property type="evidence" value="ECO:0007669"/>
    <property type="project" value="UniProtKB-EC"/>
</dbReference>
<evidence type="ECO:0000256" key="2">
    <source>
        <dbReference type="ARBA" id="ARBA00007529"/>
    </source>
</evidence>
<dbReference type="PANTHER" id="PTHR33442">
    <property type="entry name" value="TRANS-3-HYDROXY-L-PROLINE DEHYDRATASE"/>
    <property type="match status" value="1"/>
</dbReference>
<dbReference type="STRING" id="254877.A0A1V6T1U6"/>
<keyword evidence="5" id="KW-1185">Reference proteome</keyword>
<organism evidence="4 5">
    <name type="scientific">Penicillium flavigenum</name>
    <dbReference type="NCBI Taxonomy" id="254877"/>
    <lineage>
        <taxon>Eukaryota</taxon>
        <taxon>Fungi</taxon>
        <taxon>Dikarya</taxon>
        <taxon>Ascomycota</taxon>
        <taxon>Pezizomycotina</taxon>
        <taxon>Eurotiomycetes</taxon>
        <taxon>Eurotiomycetidae</taxon>
        <taxon>Eurotiales</taxon>
        <taxon>Aspergillaceae</taxon>
        <taxon>Penicillium</taxon>
    </lineage>
</organism>
<dbReference type="PANTHER" id="PTHR33442:SF1">
    <property type="entry name" value="TRANS-3-HYDROXY-L-PROLINE DEHYDRATASE"/>
    <property type="match status" value="1"/>
</dbReference>
<evidence type="ECO:0000256" key="3">
    <source>
        <dbReference type="ARBA" id="ARBA00013105"/>
    </source>
</evidence>
<comment type="caution">
    <text evidence="4">The sequence shown here is derived from an EMBL/GenBank/DDBJ whole genome shotgun (WGS) entry which is preliminary data.</text>
</comment>
<accession>A0A1V6T1U6</accession>
<dbReference type="EMBL" id="MLQL01000017">
    <property type="protein sequence ID" value="OQE20111.1"/>
    <property type="molecule type" value="Genomic_DNA"/>
</dbReference>
<sequence>MESDEYPPMSGGNTIATATVLLETGMDGKCKAVAFEKVPAFVFALDYKVEDLGLGTVSVDIAWGGIIYATVDATSLGIRINNQNGPKLIEYGERIKHALQQASFIPVHPENESRGREYSCGFSRKI</sequence>
<name>A0A1V6T1U6_9EURO</name>
<proteinExistence type="inferred from homology"/>
<protein>
    <recommendedName>
        <fullName evidence="3">trans-L-3-hydroxyproline dehydratase</fullName>
        <ecNumber evidence="3">4.2.1.77</ecNumber>
    </recommendedName>
</protein>
<dbReference type="SUPFAM" id="SSF54506">
    <property type="entry name" value="Diaminopimelate epimerase-like"/>
    <property type="match status" value="1"/>
</dbReference>
<comment type="catalytic activity">
    <reaction evidence="1">
        <text>trans-3-hydroxy-L-proline = 1-pyrroline-2-carboxylate + H2O</text>
        <dbReference type="Rhea" id="RHEA:10320"/>
        <dbReference type="ChEBI" id="CHEBI:15377"/>
        <dbReference type="ChEBI" id="CHEBI:39785"/>
        <dbReference type="ChEBI" id="CHEBI:57938"/>
        <dbReference type="EC" id="4.2.1.77"/>
    </reaction>
</comment>
<evidence type="ECO:0000313" key="4">
    <source>
        <dbReference type="EMBL" id="OQE20111.1"/>
    </source>
</evidence>
<gene>
    <name evidence="4" type="ORF">PENFLA_c017G08376</name>
</gene>
<dbReference type="Pfam" id="PF05544">
    <property type="entry name" value="Pro_racemase"/>
    <property type="match status" value="1"/>
</dbReference>
<evidence type="ECO:0000256" key="1">
    <source>
        <dbReference type="ARBA" id="ARBA00001148"/>
    </source>
</evidence>